<protein>
    <submittedName>
        <fullName evidence="2">Uncharacterized protein</fullName>
    </submittedName>
</protein>
<evidence type="ECO:0000313" key="3">
    <source>
        <dbReference type="Proteomes" id="UP000807342"/>
    </source>
</evidence>
<reference evidence="2" key="1">
    <citation type="submission" date="2020-11" db="EMBL/GenBank/DDBJ databases">
        <authorList>
            <consortium name="DOE Joint Genome Institute"/>
            <person name="Ahrendt S."/>
            <person name="Riley R."/>
            <person name="Andreopoulos W."/>
            <person name="Labutti K."/>
            <person name="Pangilinan J."/>
            <person name="Ruiz-Duenas F.J."/>
            <person name="Barrasa J.M."/>
            <person name="Sanchez-Garcia M."/>
            <person name="Camarero S."/>
            <person name="Miyauchi S."/>
            <person name="Serrano A."/>
            <person name="Linde D."/>
            <person name="Babiker R."/>
            <person name="Drula E."/>
            <person name="Ayuso-Fernandez I."/>
            <person name="Pacheco R."/>
            <person name="Padilla G."/>
            <person name="Ferreira P."/>
            <person name="Barriuso J."/>
            <person name="Kellner H."/>
            <person name="Castanera R."/>
            <person name="Alfaro M."/>
            <person name="Ramirez L."/>
            <person name="Pisabarro A.G."/>
            <person name="Kuo A."/>
            <person name="Tritt A."/>
            <person name="Lipzen A."/>
            <person name="He G."/>
            <person name="Yan M."/>
            <person name="Ng V."/>
            <person name="Cullen D."/>
            <person name="Martin F."/>
            <person name="Rosso M.-N."/>
            <person name="Henrissat B."/>
            <person name="Hibbett D."/>
            <person name="Martinez A.T."/>
            <person name="Grigoriev I.V."/>
        </authorList>
    </citation>
    <scope>NUCLEOTIDE SEQUENCE</scope>
    <source>
        <strain evidence="2">MF-IS2</strain>
    </source>
</reference>
<organism evidence="2 3">
    <name type="scientific">Macrolepiota fuliginosa MF-IS2</name>
    <dbReference type="NCBI Taxonomy" id="1400762"/>
    <lineage>
        <taxon>Eukaryota</taxon>
        <taxon>Fungi</taxon>
        <taxon>Dikarya</taxon>
        <taxon>Basidiomycota</taxon>
        <taxon>Agaricomycotina</taxon>
        <taxon>Agaricomycetes</taxon>
        <taxon>Agaricomycetidae</taxon>
        <taxon>Agaricales</taxon>
        <taxon>Agaricineae</taxon>
        <taxon>Agaricaceae</taxon>
        <taxon>Macrolepiota</taxon>
    </lineage>
</organism>
<gene>
    <name evidence="2" type="ORF">P691DRAFT_769302</name>
</gene>
<proteinExistence type="predicted"/>
<feature type="compositionally biased region" description="Low complexity" evidence="1">
    <location>
        <begin position="63"/>
        <end position="84"/>
    </location>
</feature>
<keyword evidence="3" id="KW-1185">Reference proteome</keyword>
<dbReference type="AlphaFoldDB" id="A0A9P6BVK1"/>
<name>A0A9P6BVK1_9AGAR</name>
<feature type="region of interest" description="Disordered" evidence="1">
    <location>
        <begin position="47"/>
        <end position="84"/>
    </location>
</feature>
<evidence type="ECO:0000256" key="1">
    <source>
        <dbReference type="SAM" id="MobiDB-lite"/>
    </source>
</evidence>
<evidence type="ECO:0000313" key="2">
    <source>
        <dbReference type="EMBL" id="KAF9439613.1"/>
    </source>
</evidence>
<dbReference type="EMBL" id="MU153838">
    <property type="protein sequence ID" value="KAF9439613.1"/>
    <property type="molecule type" value="Genomic_DNA"/>
</dbReference>
<sequence length="84" mass="9363">MSCGRVQTINSNKEDPTIYQILTHIYKTYKHEPIYLHDSYNPEYLIWTAGSPTDSKSEPEPPATTSSSAEPSQSSEPTEPSQSS</sequence>
<dbReference type="Proteomes" id="UP000807342">
    <property type="component" value="Unassembled WGS sequence"/>
</dbReference>
<comment type="caution">
    <text evidence="2">The sequence shown here is derived from an EMBL/GenBank/DDBJ whole genome shotgun (WGS) entry which is preliminary data.</text>
</comment>
<accession>A0A9P6BVK1</accession>